<dbReference type="NCBIfam" id="TIGR03561">
    <property type="entry name" value="organ_hyd_perox"/>
    <property type="match status" value="1"/>
</dbReference>
<dbReference type="PANTHER" id="PTHR33797:SF2">
    <property type="entry name" value="ORGANIC HYDROPEROXIDE RESISTANCE PROTEIN-LIKE"/>
    <property type="match status" value="1"/>
</dbReference>
<dbReference type="InterPro" id="IPR003718">
    <property type="entry name" value="OsmC/Ohr_fam"/>
</dbReference>
<dbReference type="Proteomes" id="UP000494205">
    <property type="component" value="Unassembled WGS sequence"/>
</dbReference>
<accession>A0A6J5CB81</accession>
<evidence type="ECO:0000256" key="1">
    <source>
        <dbReference type="ARBA" id="ARBA00007378"/>
    </source>
</evidence>
<proteinExistence type="inferred from homology"/>
<reference evidence="2 3" key="1">
    <citation type="submission" date="2020-04" db="EMBL/GenBank/DDBJ databases">
        <authorList>
            <person name="De Canck E."/>
        </authorList>
    </citation>
    <scope>NUCLEOTIDE SEQUENCE [LARGE SCALE GENOMIC DNA]</scope>
    <source>
        <strain evidence="2 3">LMG 27174</strain>
    </source>
</reference>
<protein>
    <recommendedName>
        <fullName evidence="4">Peroxiredoxin</fullName>
    </recommendedName>
</protein>
<gene>
    <name evidence="2" type="ORF">LMG27174_05836</name>
</gene>
<dbReference type="Gene3D" id="3.30.300.20">
    <property type="match status" value="1"/>
</dbReference>
<dbReference type="InterPro" id="IPR015946">
    <property type="entry name" value="KH_dom-like_a/b"/>
</dbReference>
<sequence length="172" mass="18173">MMSPLHPPPLTLLDKYFGPDFQTLYSTTVTATGGEASHGRASGVVRSDDGQLHLDLRLPAALGGPGGGTNPEQLFAAAYAACFHGALNLLAAKAEIAIVDSKVEVTVDFGRDPVDGLFKLIAQVRIHLPGVEPAIAEGLVRDTERFCPYAKMAREGIVSVVALARPDSVPKR</sequence>
<dbReference type="PANTHER" id="PTHR33797">
    <property type="entry name" value="ORGANIC HYDROPEROXIDE RESISTANCE PROTEIN-LIKE"/>
    <property type="match status" value="1"/>
</dbReference>
<comment type="similarity">
    <text evidence="1">Belongs to the OsmC/Ohr family.</text>
</comment>
<name>A0A6J5CB81_9BURK</name>
<evidence type="ECO:0000313" key="2">
    <source>
        <dbReference type="EMBL" id="CAB3731431.1"/>
    </source>
</evidence>
<dbReference type="Pfam" id="PF02566">
    <property type="entry name" value="OsmC"/>
    <property type="match status" value="1"/>
</dbReference>
<dbReference type="Gene3D" id="2.20.25.10">
    <property type="match status" value="1"/>
</dbReference>
<dbReference type="InterPro" id="IPR036102">
    <property type="entry name" value="OsmC/Ohrsf"/>
</dbReference>
<dbReference type="EMBL" id="CADIJZ010000027">
    <property type="protein sequence ID" value="CAB3731431.1"/>
    <property type="molecule type" value="Genomic_DNA"/>
</dbReference>
<dbReference type="SUPFAM" id="SSF82784">
    <property type="entry name" value="OsmC-like"/>
    <property type="match status" value="1"/>
</dbReference>
<dbReference type="InterPro" id="IPR019953">
    <property type="entry name" value="OHR"/>
</dbReference>
<evidence type="ECO:0008006" key="4">
    <source>
        <dbReference type="Google" id="ProtNLM"/>
    </source>
</evidence>
<organism evidence="2 3">
    <name type="scientific">Paraburkholderia rhynchosiae</name>
    <dbReference type="NCBI Taxonomy" id="487049"/>
    <lineage>
        <taxon>Bacteria</taxon>
        <taxon>Pseudomonadati</taxon>
        <taxon>Pseudomonadota</taxon>
        <taxon>Betaproteobacteria</taxon>
        <taxon>Burkholderiales</taxon>
        <taxon>Burkholderiaceae</taxon>
        <taxon>Paraburkholderia</taxon>
    </lineage>
</organism>
<dbReference type="GO" id="GO:0006979">
    <property type="term" value="P:response to oxidative stress"/>
    <property type="evidence" value="ECO:0007669"/>
    <property type="project" value="InterPro"/>
</dbReference>
<dbReference type="AlphaFoldDB" id="A0A6J5CB81"/>
<evidence type="ECO:0000313" key="3">
    <source>
        <dbReference type="Proteomes" id="UP000494205"/>
    </source>
</evidence>